<dbReference type="EMBL" id="GL890827">
    <property type="protein sequence ID" value="EGJ34794.1"/>
    <property type="molecule type" value="Genomic_DNA"/>
</dbReference>
<protein>
    <submittedName>
        <fullName evidence="1">Uncharacterized protein</fullName>
    </submittedName>
</protein>
<gene>
    <name evidence="1" type="ORF">LYNGBM3L_12690</name>
</gene>
<evidence type="ECO:0000313" key="1">
    <source>
        <dbReference type="EMBL" id="EGJ34794.1"/>
    </source>
</evidence>
<reference evidence="2" key="1">
    <citation type="journal article" date="2011" name="Proc. Natl. Acad. Sci. U.S.A.">
        <title>Genomic insights into the physiology and ecology of the marine filamentous cyanobacterium Lyngbya majuscula.</title>
        <authorList>
            <person name="Jones A.C."/>
            <person name="Monroe E.A."/>
            <person name="Podell S."/>
            <person name="Hess W.R."/>
            <person name="Klages S."/>
            <person name="Esquenazi E."/>
            <person name="Niessen S."/>
            <person name="Hoover H."/>
            <person name="Rothmann M."/>
            <person name="Lasken R.S."/>
            <person name="Yates J.R.III."/>
            <person name="Reinhardt R."/>
            <person name="Kube M."/>
            <person name="Burkart M.D."/>
            <person name="Allen E.E."/>
            <person name="Dorrestein P.C."/>
            <person name="Gerwick W.H."/>
            <person name="Gerwick L."/>
        </authorList>
    </citation>
    <scope>NUCLEOTIDE SEQUENCE [LARGE SCALE GENOMIC DNA]</scope>
    <source>
        <strain evidence="2">3L</strain>
    </source>
</reference>
<sequence>MVSQNLVGSNPESLGGKIYQAFFPLETPILSIQ</sequence>
<name>F4XKW2_9CYAN</name>
<proteinExistence type="predicted"/>
<organism evidence="1 2">
    <name type="scientific">Moorena producens 3L</name>
    <dbReference type="NCBI Taxonomy" id="489825"/>
    <lineage>
        <taxon>Bacteria</taxon>
        <taxon>Bacillati</taxon>
        <taxon>Cyanobacteriota</taxon>
        <taxon>Cyanophyceae</taxon>
        <taxon>Coleofasciculales</taxon>
        <taxon>Coleofasciculaceae</taxon>
        <taxon>Moorena</taxon>
    </lineage>
</organism>
<evidence type="ECO:0000313" key="2">
    <source>
        <dbReference type="Proteomes" id="UP000003959"/>
    </source>
</evidence>
<dbReference type="HOGENOM" id="CLU_3382740_0_0_3"/>
<keyword evidence="2" id="KW-1185">Reference proteome</keyword>
<dbReference type="AlphaFoldDB" id="F4XKW2"/>
<dbReference type="Proteomes" id="UP000003959">
    <property type="component" value="Unassembled WGS sequence"/>
</dbReference>
<accession>F4XKW2</accession>